<dbReference type="RefSeq" id="WP_175370610.1">
    <property type="nucleotide sequence ID" value="NZ_JABWCS010000196.1"/>
</dbReference>
<organism evidence="1 2">
    <name type="scientific">Paenibacillus agri</name>
    <dbReference type="NCBI Taxonomy" id="2744309"/>
    <lineage>
        <taxon>Bacteria</taxon>
        <taxon>Bacillati</taxon>
        <taxon>Bacillota</taxon>
        <taxon>Bacilli</taxon>
        <taxon>Bacillales</taxon>
        <taxon>Paenibacillaceae</taxon>
        <taxon>Paenibacillus</taxon>
    </lineage>
</organism>
<evidence type="ECO:0000313" key="2">
    <source>
        <dbReference type="Proteomes" id="UP000564806"/>
    </source>
</evidence>
<accession>A0A850EHX9</accession>
<keyword evidence="2" id="KW-1185">Reference proteome</keyword>
<dbReference type="AlphaFoldDB" id="A0A850EHX9"/>
<name>A0A850EHX9_9BACL</name>
<gene>
    <name evidence="1" type="ORF">HPT30_06455</name>
</gene>
<comment type="caution">
    <text evidence="1">The sequence shown here is derived from an EMBL/GenBank/DDBJ whole genome shotgun (WGS) entry which is preliminary data.</text>
</comment>
<proteinExistence type="predicted"/>
<sequence>MSQPPSPLVTQSIDTVPHNALVIDRYGTIQSLNSRWHACCKEYSLPSQLAKVGSNYLELLPEWVVEPTLLHNVLKSTLGGERLVVSTDSTILCIPKGRRVFRFEAFPLLPVPSLEKPMWVIAHQDAGSVMEGRHIQPLAIHRSTTKQAFKFIPICASCKSIRNEQEEWLTIERFLQLQLHVQFTHDICPGCVRQLYPQYAGAFKGTSGQV</sequence>
<reference evidence="1" key="1">
    <citation type="submission" date="2020-06" db="EMBL/GenBank/DDBJ databases">
        <title>Paenibacillus sp. nov., isolated from soil.</title>
        <authorList>
            <person name="Seo Y.L."/>
        </authorList>
    </citation>
    <scope>NUCLEOTIDE SEQUENCE [LARGE SCALE GENOMIC DNA]</scope>
    <source>
        <strain evidence="1">JW14</strain>
    </source>
</reference>
<protein>
    <recommendedName>
        <fullName evidence="3">PAS fold-4 domain-containing protein</fullName>
    </recommendedName>
</protein>
<dbReference type="EMBL" id="JABWCS010000196">
    <property type="protein sequence ID" value="NUU59986.1"/>
    <property type="molecule type" value="Genomic_DNA"/>
</dbReference>
<evidence type="ECO:0008006" key="3">
    <source>
        <dbReference type="Google" id="ProtNLM"/>
    </source>
</evidence>
<dbReference type="Proteomes" id="UP000564806">
    <property type="component" value="Unassembled WGS sequence"/>
</dbReference>
<evidence type="ECO:0000313" key="1">
    <source>
        <dbReference type="EMBL" id="NUU59986.1"/>
    </source>
</evidence>